<evidence type="ECO:0000259" key="4">
    <source>
        <dbReference type="PROSITE" id="PS51332"/>
    </source>
</evidence>
<dbReference type="InterPro" id="IPR036594">
    <property type="entry name" value="Meth_synthase_dom"/>
</dbReference>
<dbReference type="InterPro" id="IPR006158">
    <property type="entry name" value="Cobalamin-bd"/>
</dbReference>
<dbReference type="InterPro" id="IPR003759">
    <property type="entry name" value="Cbl-bd_cap"/>
</dbReference>
<dbReference type="GO" id="GO:0046653">
    <property type="term" value="P:tetrahydrofolate metabolic process"/>
    <property type="evidence" value="ECO:0007669"/>
    <property type="project" value="TreeGrafter"/>
</dbReference>
<dbReference type="Gene3D" id="1.10.1240.10">
    <property type="entry name" value="Methionine synthase domain"/>
    <property type="match status" value="1"/>
</dbReference>
<evidence type="ECO:0000256" key="2">
    <source>
        <dbReference type="ARBA" id="ARBA00022723"/>
    </source>
</evidence>
<sequence length="214" mass="22468">MNPIISAIYAGVVQGNAKQASEKTSLAIGEGLDAETILNEGLIAAMKEVGRLFEEGEYFVPEMLVSARAMQSGMAILRPVLIAQDIRPAGKVVIGTVKGDLHDIGKNLVSMMLEGAGFQIIDLGTDVAPEKFLEAIRQNRPDIVGMSALLTTTMLNMSKTIQVLKDGGVRDGIKIIVGGAPVTEKYAAEIGADGFSPDASQAASLARRLMGLAA</sequence>
<dbReference type="GO" id="GO:0031419">
    <property type="term" value="F:cobalamin binding"/>
    <property type="evidence" value="ECO:0007669"/>
    <property type="project" value="InterPro"/>
</dbReference>
<accession>A0A0S7BHE1</accession>
<evidence type="ECO:0000256" key="1">
    <source>
        <dbReference type="ARBA" id="ARBA00010854"/>
    </source>
</evidence>
<dbReference type="Gene3D" id="3.40.50.280">
    <property type="entry name" value="Cobalamin-binding domain"/>
    <property type="match status" value="1"/>
</dbReference>
<name>A0A0S7BHE1_9CHLR</name>
<dbReference type="RefSeq" id="WP_075072950.1">
    <property type="nucleotide sequence ID" value="NZ_DF967972.1"/>
</dbReference>
<dbReference type="PROSITE" id="PS51337">
    <property type="entry name" value="B12_BINDING_NTER"/>
    <property type="match status" value="1"/>
</dbReference>
<dbReference type="SUPFAM" id="SSF52242">
    <property type="entry name" value="Cobalamin (vitamin B12)-binding domain"/>
    <property type="match status" value="1"/>
</dbReference>
<evidence type="ECO:0000259" key="5">
    <source>
        <dbReference type="PROSITE" id="PS51337"/>
    </source>
</evidence>
<dbReference type="GO" id="GO:0046872">
    <property type="term" value="F:metal ion binding"/>
    <property type="evidence" value="ECO:0007669"/>
    <property type="project" value="UniProtKB-KW"/>
</dbReference>
<keyword evidence="2" id="KW-0479">Metal-binding</keyword>
<dbReference type="STRING" id="360412.LARV_01379"/>
<evidence type="ECO:0000313" key="7">
    <source>
        <dbReference type="Proteomes" id="UP000055060"/>
    </source>
</evidence>
<dbReference type="InterPro" id="IPR050554">
    <property type="entry name" value="Met_Synthase/Corrinoid"/>
</dbReference>
<dbReference type="PANTHER" id="PTHR45833">
    <property type="entry name" value="METHIONINE SYNTHASE"/>
    <property type="match status" value="1"/>
</dbReference>
<proteinExistence type="inferred from homology"/>
<organism evidence="6">
    <name type="scientific">Longilinea arvoryzae</name>
    <dbReference type="NCBI Taxonomy" id="360412"/>
    <lineage>
        <taxon>Bacteria</taxon>
        <taxon>Bacillati</taxon>
        <taxon>Chloroflexota</taxon>
        <taxon>Anaerolineae</taxon>
        <taxon>Anaerolineales</taxon>
        <taxon>Anaerolineaceae</taxon>
        <taxon>Longilinea</taxon>
    </lineage>
</organism>
<dbReference type="Pfam" id="PF02607">
    <property type="entry name" value="B12-binding_2"/>
    <property type="match status" value="1"/>
</dbReference>
<dbReference type="SUPFAM" id="SSF47644">
    <property type="entry name" value="Methionine synthase domain"/>
    <property type="match status" value="1"/>
</dbReference>
<keyword evidence="3" id="KW-0170">Cobalt</keyword>
<reference evidence="6" key="1">
    <citation type="submission" date="2015-07" db="EMBL/GenBank/DDBJ databases">
        <title>Draft Genome Sequences of Anaerolinea thermolimosa IMO-1, Bellilinea caldifistulae GOMI-1, Leptolinea tardivitalis YMTK-2, Levilinea saccharolytica KIBI-1,Longilinea arvoryzae KOME-1, Previously Described as Members of the Anaerolineaceae (Chloroflexi).</title>
        <authorList>
            <person name="Sekiguchi Y."/>
            <person name="Ohashi A."/>
            <person name="Matsuura N."/>
            <person name="Tourlousse M.D."/>
        </authorList>
    </citation>
    <scope>NUCLEOTIDE SEQUENCE [LARGE SCALE GENOMIC DNA]</scope>
    <source>
        <strain evidence="6">KOME-1</strain>
    </source>
</reference>
<dbReference type="Pfam" id="PF02310">
    <property type="entry name" value="B12-binding"/>
    <property type="match status" value="1"/>
</dbReference>
<dbReference type="GO" id="GO:0050667">
    <property type="term" value="P:homocysteine metabolic process"/>
    <property type="evidence" value="ECO:0007669"/>
    <property type="project" value="TreeGrafter"/>
</dbReference>
<evidence type="ECO:0000256" key="3">
    <source>
        <dbReference type="ARBA" id="ARBA00023285"/>
    </source>
</evidence>
<dbReference type="EMBL" id="DF967972">
    <property type="protein sequence ID" value="GAP13624.1"/>
    <property type="molecule type" value="Genomic_DNA"/>
</dbReference>
<protein>
    <submittedName>
        <fullName evidence="6">Predicted cobalamin binding protein</fullName>
    </submittedName>
</protein>
<dbReference type="GO" id="GO:0008705">
    <property type="term" value="F:methionine synthase activity"/>
    <property type="evidence" value="ECO:0007669"/>
    <property type="project" value="TreeGrafter"/>
</dbReference>
<gene>
    <name evidence="6" type="ORF">LARV_01379</name>
</gene>
<dbReference type="OrthoDB" id="9783599at2"/>
<dbReference type="GO" id="GO:0005829">
    <property type="term" value="C:cytosol"/>
    <property type="evidence" value="ECO:0007669"/>
    <property type="project" value="TreeGrafter"/>
</dbReference>
<dbReference type="PROSITE" id="PS51332">
    <property type="entry name" value="B12_BINDING"/>
    <property type="match status" value="1"/>
</dbReference>
<feature type="domain" description="B12-binding" evidence="4">
    <location>
        <begin position="89"/>
        <end position="214"/>
    </location>
</feature>
<comment type="similarity">
    <text evidence="1">Belongs to the methylamine corrinoid protein family.</text>
</comment>
<dbReference type="PANTHER" id="PTHR45833:SF1">
    <property type="entry name" value="METHIONINE SYNTHASE"/>
    <property type="match status" value="1"/>
</dbReference>
<dbReference type="CDD" id="cd02070">
    <property type="entry name" value="corrinoid_protein_B12-BD"/>
    <property type="match status" value="1"/>
</dbReference>
<dbReference type="Proteomes" id="UP000055060">
    <property type="component" value="Unassembled WGS sequence"/>
</dbReference>
<feature type="domain" description="B12-binding N-terminal" evidence="5">
    <location>
        <begin position="1"/>
        <end position="89"/>
    </location>
</feature>
<dbReference type="InterPro" id="IPR036724">
    <property type="entry name" value="Cobalamin-bd_sf"/>
</dbReference>
<dbReference type="FunFam" id="3.40.50.280:FF:000003">
    <property type="entry name" value="Dimethylamine methyltransferase corrinoid protein"/>
    <property type="match status" value="1"/>
</dbReference>
<evidence type="ECO:0000313" key="6">
    <source>
        <dbReference type="EMBL" id="GAP13624.1"/>
    </source>
</evidence>
<dbReference type="SMART" id="SM01018">
    <property type="entry name" value="B12-binding_2"/>
    <property type="match status" value="1"/>
</dbReference>
<dbReference type="AlphaFoldDB" id="A0A0S7BHE1"/>
<keyword evidence="7" id="KW-1185">Reference proteome</keyword>